<evidence type="ECO:0000313" key="2">
    <source>
        <dbReference type="Proteomes" id="UP000235392"/>
    </source>
</evidence>
<sequence length="405" mass="46225">MPSQNIKKNTAPTEDTHALVMPRNPDGVVVSGIVTSRSPLDLVQTKEALHTHIRVLWDLRPRQVPPPGPLGETLREFYHRFENAQQVQEVADNMLSATAIIPASEVKVLQDVRLGRRFVGSGIITIDKKFVKHVQSFMAAIGLRFWRPNLAEARDSLLNSACRISAIETFRKCFAAGSYRHMDVNLWYVDDINTLNAIYNSFVHHIATEQSKKKFNRTGQHDGRGILDIQSDRKALRDARYTFAVERGFPLRYRQIIQDSDSHSDDEYDEETKGYIIKKLPFQSYAANIFFRRLDSVMLTAAQQVGGTTIRTRVLPATPQLTMFPEAPKRLPLDFYDPKWFNALESSMKDVVTNIKQVAFLPDVSESFCIAREEHEKLSDEDFSDIYFAELTASYNLTNLNNDRP</sequence>
<comment type="caution">
    <text evidence="1">The sequence shown here is derived from an EMBL/GenBank/DDBJ whole genome shotgun (WGS) entry which is preliminary data.</text>
</comment>
<dbReference type="Proteomes" id="UP000235392">
    <property type="component" value="Unassembled WGS sequence"/>
</dbReference>
<evidence type="ECO:0000313" key="1">
    <source>
        <dbReference type="EMBL" id="PLW38838.1"/>
    </source>
</evidence>
<name>A0A2N5UM36_9BASI</name>
<protein>
    <submittedName>
        <fullName evidence="1">Uncharacterized protein</fullName>
    </submittedName>
</protein>
<dbReference type="EMBL" id="PGCI01000122">
    <property type="protein sequence ID" value="PLW38838.1"/>
    <property type="molecule type" value="Genomic_DNA"/>
</dbReference>
<proteinExistence type="predicted"/>
<dbReference type="AlphaFoldDB" id="A0A2N5UM36"/>
<accession>A0A2N5UM36</accession>
<gene>
    <name evidence="1" type="ORF">PCASD_09867</name>
</gene>
<reference evidence="1 2" key="1">
    <citation type="submission" date="2017-11" db="EMBL/GenBank/DDBJ databases">
        <title>De novo assembly and phasing of dikaryotic genomes from two isolates of Puccinia coronata f. sp. avenae, the causal agent of oat crown rust.</title>
        <authorList>
            <person name="Miller M.E."/>
            <person name="Zhang Y."/>
            <person name="Omidvar V."/>
            <person name="Sperschneider J."/>
            <person name="Schwessinger B."/>
            <person name="Raley C."/>
            <person name="Palmer J.M."/>
            <person name="Garnica D."/>
            <person name="Upadhyaya N."/>
            <person name="Rathjen J."/>
            <person name="Taylor J.M."/>
            <person name="Park R.F."/>
            <person name="Dodds P.N."/>
            <person name="Hirsch C.D."/>
            <person name="Kianian S.F."/>
            <person name="Figueroa M."/>
        </authorList>
    </citation>
    <scope>NUCLEOTIDE SEQUENCE [LARGE SCALE GENOMIC DNA]</scope>
    <source>
        <strain evidence="1">12SD80</strain>
    </source>
</reference>
<organism evidence="1 2">
    <name type="scientific">Puccinia coronata f. sp. avenae</name>
    <dbReference type="NCBI Taxonomy" id="200324"/>
    <lineage>
        <taxon>Eukaryota</taxon>
        <taxon>Fungi</taxon>
        <taxon>Dikarya</taxon>
        <taxon>Basidiomycota</taxon>
        <taxon>Pucciniomycotina</taxon>
        <taxon>Pucciniomycetes</taxon>
        <taxon>Pucciniales</taxon>
        <taxon>Pucciniaceae</taxon>
        <taxon>Puccinia</taxon>
    </lineage>
</organism>